<dbReference type="PANTHER" id="PTHR42794:SF1">
    <property type="entry name" value="HEMIN IMPORT ATP-BINDING PROTEIN HMUV"/>
    <property type="match status" value="1"/>
</dbReference>
<evidence type="ECO:0000256" key="1">
    <source>
        <dbReference type="ARBA" id="ARBA00022448"/>
    </source>
</evidence>
<reference evidence="6 7" key="1">
    <citation type="journal article" date="2019" name="ACS Chem. Biol.">
        <title>Identification and Mobilization of a Cryptic Antibiotic Biosynthesis Gene Locus from a Human-Pathogenic Nocardia Isolate.</title>
        <authorList>
            <person name="Herisse M."/>
            <person name="Ishida K."/>
            <person name="Porter J.L."/>
            <person name="Howden B."/>
            <person name="Hertweck C."/>
            <person name="Stinear T.P."/>
            <person name="Pidot S.J."/>
        </authorList>
    </citation>
    <scope>NUCLEOTIDE SEQUENCE [LARGE SCALE GENOMIC DNA]</scope>
    <source>
        <strain evidence="6 7">AUSMDU00012717</strain>
    </source>
</reference>
<accession>A0A6G9YCL8</accession>
<proteinExistence type="predicted"/>
<dbReference type="Gene3D" id="3.40.50.300">
    <property type="entry name" value="P-loop containing nucleotide triphosphate hydrolases"/>
    <property type="match status" value="1"/>
</dbReference>
<evidence type="ECO:0000259" key="5">
    <source>
        <dbReference type="PROSITE" id="PS50893"/>
    </source>
</evidence>
<feature type="domain" description="ABC transporter" evidence="5">
    <location>
        <begin position="12"/>
        <end position="244"/>
    </location>
</feature>
<dbReference type="InterPro" id="IPR003593">
    <property type="entry name" value="AAA+_ATPase"/>
</dbReference>
<dbReference type="InterPro" id="IPR017871">
    <property type="entry name" value="ABC_transporter-like_CS"/>
</dbReference>
<dbReference type="Proteomes" id="UP000503540">
    <property type="component" value="Chromosome"/>
</dbReference>
<dbReference type="Pfam" id="PF00005">
    <property type="entry name" value="ABC_tran"/>
    <property type="match status" value="1"/>
</dbReference>
<evidence type="ECO:0000256" key="2">
    <source>
        <dbReference type="ARBA" id="ARBA00022741"/>
    </source>
</evidence>
<dbReference type="PROSITE" id="PS50893">
    <property type="entry name" value="ABC_TRANSPORTER_2"/>
    <property type="match status" value="1"/>
</dbReference>
<dbReference type="InterPro" id="IPR027417">
    <property type="entry name" value="P-loop_NTPase"/>
</dbReference>
<dbReference type="FunFam" id="3.40.50.300:FF:000134">
    <property type="entry name" value="Iron-enterobactin ABC transporter ATP-binding protein"/>
    <property type="match status" value="1"/>
</dbReference>
<keyword evidence="1" id="KW-0813">Transport</keyword>
<dbReference type="SUPFAM" id="SSF52540">
    <property type="entry name" value="P-loop containing nucleoside triphosphate hydrolases"/>
    <property type="match status" value="1"/>
</dbReference>
<keyword evidence="4" id="KW-1278">Translocase</keyword>
<evidence type="ECO:0000313" key="6">
    <source>
        <dbReference type="EMBL" id="QIS11025.1"/>
    </source>
</evidence>
<evidence type="ECO:0000256" key="3">
    <source>
        <dbReference type="ARBA" id="ARBA00022840"/>
    </source>
</evidence>
<dbReference type="KEGG" id="nah:F5544_15720"/>
<evidence type="ECO:0000313" key="7">
    <source>
        <dbReference type="Proteomes" id="UP000503540"/>
    </source>
</evidence>
<dbReference type="GO" id="GO:0016887">
    <property type="term" value="F:ATP hydrolysis activity"/>
    <property type="evidence" value="ECO:0007669"/>
    <property type="project" value="InterPro"/>
</dbReference>
<dbReference type="EMBL" id="CP046172">
    <property type="protein sequence ID" value="QIS11025.1"/>
    <property type="molecule type" value="Genomic_DNA"/>
</dbReference>
<sequence>MISSAAPEPAEITVDGLACAAGRRTVLSGVSFTIRPGETIGIVGPNGTGKSTLLHVLAGVRKPALGRVLVNGQVLHDLSGRQRARTVALVAQDEQPPTDLLAGEVVALGRTPYLPPWGAGSRRERAMVAEALAAVDLAGFADRPVHRLSGGERQRVLLARALIQETPVLLLDEPTNHLDITHRLELLAAARDLDRTVVMALHELALADRYCDRILVLHNGAAHPLAPPETALRPEVLDTVFGVRALRVPEPDTGASHLIITAREARS</sequence>
<name>A0A6G9YCL8_9NOCA</name>
<dbReference type="RefSeq" id="WP_167473909.1">
    <property type="nucleotide sequence ID" value="NZ_CP046172.1"/>
</dbReference>
<keyword evidence="7" id="KW-1185">Reference proteome</keyword>
<dbReference type="CDD" id="cd03214">
    <property type="entry name" value="ABC_Iron-Siderophores_B12_Hemin"/>
    <property type="match status" value="1"/>
</dbReference>
<dbReference type="AlphaFoldDB" id="A0A6G9YCL8"/>
<dbReference type="PANTHER" id="PTHR42794">
    <property type="entry name" value="HEMIN IMPORT ATP-BINDING PROTEIN HMUV"/>
    <property type="match status" value="1"/>
</dbReference>
<gene>
    <name evidence="6" type="ORF">F5544_15720</name>
</gene>
<organism evidence="6 7">
    <name type="scientific">Nocardia arthritidis</name>
    <dbReference type="NCBI Taxonomy" id="228602"/>
    <lineage>
        <taxon>Bacteria</taxon>
        <taxon>Bacillati</taxon>
        <taxon>Actinomycetota</taxon>
        <taxon>Actinomycetes</taxon>
        <taxon>Mycobacteriales</taxon>
        <taxon>Nocardiaceae</taxon>
        <taxon>Nocardia</taxon>
    </lineage>
</organism>
<dbReference type="SMART" id="SM00382">
    <property type="entry name" value="AAA"/>
    <property type="match status" value="1"/>
</dbReference>
<dbReference type="GO" id="GO:0005524">
    <property type="term" value="F:ATP binding"/>
    <property type="evidence" value="ECO:0007669"/>
    <property type="project" value="UniProtKB-KW"/>
</dbReference>
<keyword evidence="2" id="KW-0547">Nucleotide-binding</keyword>
<evidence type="ECO:0000256" key="4">
    <source>
        <dbReference type="ARBA" id="ARBA00022967"/>
    </source>
</evidence>
<dbReference type="InterPro" id="IPR003439">
    <property type="entry name" value="ABC_transporter-like_ATP-bd"/>
</dbReference>
<keyword evidence="3 6" id="KW-0067">ATP-binding</keyword>
<protein>
    <submittedName>
        <fullName evidence="6">ATP-binding cassette domain-containing protein</fullName>
    </submittedName>
</protein>
<dbReference type="PROSITE" id="PS00211">
    <property type="entry name" value="ABC_TRANSPORTER_1"/>
    <property type="match status" value="1"/>
</dbReference>